<organism evidence="1 2">
    <name type="scientific">Leptospira ognonensis</name>
    <dbReference type="NCBI Taxonomy" id="2484945"/>
    <lineage>
        <taxon>Bacteria</taxon>
        <taxon>Pseudomonadati</taxon>
        <taxon>Spirochaetota</taxon>
        <taxon>Spirochaetia</taxon>
        <taxon>Leptospirales</taxon>
        <taxon>Leptospiraceae</taxon>
        <taxon>Leptospira</taxon>
    </lineage>
</organism>
<sequence>MKTIFSFLIIVTMIGCASHPITYSGSKALTPYPLNGKSKILLLTYMSNKETDITVSIANTNQKYYAEIKDVASLSKDLPKSFSANVNAVLVSSEILSSSPTFTALDEKYKFQKNYLNLNQGMLILTDEDLLLIPKIASETKVDAILLMRADFKIVTMGDFTVDVHGLLFDPKGNLSYSNTASGGGSFANVSDDSLDGAGAKAGALLNALNMTFVHNKTTGLQPILVEATKKVLDQYFVNFATTTNLAKKKK</sequence>
<proteinExistence type="predicted"/>
<evidence type="ECO:0008006" key="3">
    <source>
        <dbReference type="Google" id="ProtNLM"/>
    </source>
</evidence>
<name>A0A4V3JQL1_9LEPT</name>
<evidence type="ECO:0000313" key="2">
    <source>
        <dbReference type="Proteomes" id="UP000297693"/>
    </source>
</evidence>
<dbReference type="AlphaFoldDB" id="A0A4V3JQL1"/>
<dbReference type="RefSeq" id="WP_135625025.1">
    <property type="nucleotide sequence ID" value="NZ_RQGD01000046.1"/>
</dbReference>
<dbReference type="Proteomes" id="UP000297693">
    <property type="component" value="Unassembled WGS sequence"/>
</dbReference>
<protein>
    <recommendedName>
        <fullName evidence="3">Lipoprotein</fullName>
    </recommendedName>
</protein>
<dbReference type="EMBL" id="RQGD01000046">
    <property type="protein sequence ID" value="TGL56245.1"/>
    <property type="molecule type" value="Genomic_DNA"/>
</dbReference>
<keyword evidence="2" id="KW-1185">Reference proteome</keyword>
<comment type="caution">
    <text evidence="1">The sequence shown here is derived from an EMBL/GenBank/DDBJ whole genome shotgun (WGS) entry which is preliminary data.</text>
</comment>
<reference evidence="1" key="1">
    <citation type="journal article" date="2019" name="PLoS Negl. Trop. Dis.">
        <title>Revisiting the worldwide diversity of Leptospira species in the environment.</title>
        <authorList>
            <person name="Vincent A.T."/>
            <person name="Schiettekatte O."/>
            <person name="Bourhy P."/>
            <person name="Veyrier F.J."/>
            <person name="Picardeau M."/>
        </authorList>
    </citation>
    <scope>NUCLEOTIDE SEQUENCE [LARGE SCALE GENOMIC DNA]</scope>
    <source>
        <strain evidence="1">201702476</strain>
    </source>
</reference>
<accession>A0A4V3JQL1</accession>
<dbReference type="PROSITE" id="PS51257">
    <property type="entry name" value="PROKAR_LIPOPROTEIN"/>
    <property type="match status" value="1"/>
</dbReference>
<evidence type="ECO:0000313" key="1">
    <source>
        <dbReference type="EMBL" id="TGL56245.1"/>
    </source>
</evidence>
<gene>
    <name evidence="1" type="ORF">EHQ58_16545</name>
</gene>